<dbReference type="HOGENOM" id="CLU_2141965_0_0_10"/>
<protein>
    <submittedName>
        <fullName evidence="1">Uncharacterized protein</fullName>
    </submittedName>
</protein>
<accession>A0A077EP09</accession>
<reference evidence="1" key="2">
    <citation type="journal article" date="2015" name="Genome Biol. Evol.">
        <title>Complete Genome Sequence and Transcriptomic Analysis of the Novel Pathogen Elizabethkingia anophelis in Response to Oxidative Stress.</title>
        <authorList>
            <person name="Li Y."/>
            <person name="Liu Y."/>
            <person name="Chew S.C."/>
            <person name="Tay M."/>
            <person name="Salido M.M."/>
            <person name="Teo J."/>
            <person name="Lauro F.M."/>
            <person name="Givskov M."/>
            <person name="Yang L."/>
        </authorList>
    </citation>
    <scope>NUCLEOTIDE SEQUENCE</scope>
    <source>
        <strain evidence="1">NUHP1</strain>
    </source>
</reference>
<dbReference type="AlphaFoldDB" id="A0A077EP09"/>
<organism evidence="1 2">
    <name type="scientific">Elizabethkingia anophelis NUHP1</name>
    <dbReference type="NCBI Taxonomy" id="1338011"/>
    <lineage>
        <taxon>Bacteria</taxon>
        <taxon>Pseudomonadati</taxon>
        <taxon>Bacteroidota</taxon>
        <taxon>Flavobacteriia</taxon>
        <taxon>Flavobacteriales</taxon>
        <taxon>Weeksellaceae</taxon>
        <taxon>Elizabethkingia</taxon>
    </lineage>
</organism>
<gene>
    <name evidence="1" type="ORF">BD94_3500</name>
</gene>
<dbReference type="KEGG" id="eao:BD94_3500"/>
<dbReference type="EMBL" id="CP007547">
    <property type="protein sequence ID" value="AIL47275.1"/>
    <property type="molecule type" value="Genomic_DNA"/>
</dbReference>
<dbReference type="Proteomes" id="UP000028933">
    <property type="component" value="Chromosome"/>
</dbReference>
<name>A0A077EP09_9FLAO</name>
<sequence length="112" mass="13346">MAKVEDYWFYRKGVTESLFNNDDALWILKEGNCDSQHPKYPLMNLQIDLGEIESEKYKDSLVLNKLLDSASVDIMKCIKPKKCFEFLDIKYHYFDSTKTEAYSNFSKRYYIK</sequence>
<dbReference type="STRING" id="1338011.BD94_3500"/>
<evidence type="ECO:0000313" key="1">
    <source>
        <dbReference type="EMBL" id="AIL47275.1"/>
    </source>
</evidence>
<proteinExistence type="predicted"/>
<reference evidence="1" key="1">
    <citation type="journal article" date="2013" name="Lancet">
        <title>First case of E anophelis outbreak in an intensive-care unit.</title>
        <authorList>
            <person name="Teo J."/>
            <person name="Tan S.Y."/>
            <person name="Tay M."/>
            <person name="Ding Y."/>
            <person name="Kjelleberg S."/>
            <person name="Givskov M."/>
            <person name="Lin R.T."/>
            <person name="Yang L."/>
        </authorList>
    </citation>
    <scope>NUCLEOTIDE SEQUENCE [LARGE SCALE GENOMIC DNA]</scope>
    <source>
        <strain evidence="1">NUHP1</strain>
    </source>
</reference>
<evidence type="ECO:0000313" key="2">
    <source>
        <dbReference type="Proteomes" id="UP000028933"/>
    </source>
</evidence>